<evidence type="ECO:0000256" key="4">
    <source>
        <dbReference type="ARBA" id="ARBA00023180"/>
    </source>
</evidence>
<evidence type="ECO:0000259" key="7">
    <source>
        <dbReference type="Pfam" id="PF25106"/>
    </source>
</evidence>
<keyword evidence="10" id="KW-1185">Reference proteome</keyword>
<dbReference type="InterPro" id="IPR052577">
    <property type="entry name" value="VWA7"/>
</dbReference>
<name>A0A517L1R6_9PEZI</name>
<evidence type="ECO:0000313" key="10">
    <source>
        <dbReference type="Proteomes" id="UP000316270"/>
    </source>
</evidence>
<feature type="domain" description="Hemicentin-1-like von Willebrand factor A" evidence="7">
    <location>
        <begin position="326"/>
        <end position="491"/>
    </location>
</feature>
<dbReference type="InterPro" id="IPR056862">
    <property type="entry name" value="VWA7_N"/>
</dbReference>
<dbReference type="InterPro" id="IPR056475">
    <property type="entry name" value="GBD_Hemicentin/VWA7"/>
</dbReference>
<feature type="domain" description="Hemicentin/VWA7 galactose-binding" evidence="6">
    <location>
        <begin position="572"/>
        <end position="665"/>
    </location>
</feature>
<dbReference type="Pfam" id="PF23560">
    <property type="entry name" value="GBD_Hemicentin"/>
    <property type="match status" value="1"/>
</dbReference>
<gene>
    <name evidence="9" type="ORF">FKW77_008099</name>
</gene>
<keyword evidence="4" id="KW-0325">Glycoprotein</keyword>
<dbReference type="Pfam" id="PF25107">
    <property type="entry name" value="VWA7_N"/>
    <property type="match status" value="2"/>
</dbReference>
<accession>A0A517L1R6</accession>
<reference evidence="9 10" key="1">
    <citation type="submission" date="2019-07" db="EMBL/GenBank/DDBJ databases">
        <title>Finished genome of Venturia effusa.</title>
        <authorList>
            <person name="Young C.A."/>
            <person name="Cox M.P."/>
            <person name="Ganley A.R.D."/>
            <person name="David W.J."/>
        </authorList>
    </citation>
    <scope>NUCLEOTIDE SEQUENCE [LARGE SCALE GENOMIC DNA]</scope>
    <source>
        <strain evidence="10">albino</strain>
    </source>
</reference>
<evidence type="ECO:0000259" key="8">
    <source>
        <dbReference type="Pfam" id="PF25107"/>
    </source>
</evidence>
<dbReference type="STRING" id="50376.A0A517L1R6"/>
<feature type="signal peptide" evidence="5">
    <location>
        <begin position="1"/>
        <end position="28"/>
    </location>
</feature>
<feature type="domain" description="VWA7 N-terminal" evidence="8">
    <location>
        <begin position="55"/>
        <end position="181"/>
    </location>
</feature>
<dbReference type="AlphaFoldDB" id="A0A517L1R6"/>
<proteinExistence type="predicted"/>
<evidence type="ECO:0000313" key="9">
    <source>
        <dbReference type="EMBL" id="QDS69568.1"/>
    </source>
</evidence>
<feature type="chain" id="PRO_5022060385" evidence="5">
    <location>
        <begin position="29"/>
        <end position="794"/>
    </location>
</feature>
<dbReference type="Proteomes" id="UP000316270">
    <property type="component" value="Chromosome 3"/>
</dbReference>
<dbReference type="InterPro" id="IPR056861">
    <property type="entry name" value="HMCN1-like_VWA"/>
</dbReference>
<dbReference type="GO" id="GO:0005576">
    <property type="term" value="C:extracellular region"/>
    <property type="evidence" value="ECO:0007669"/>
    <property type="project" value="UniProtKB-SubCell"/>
</dbReference>
<dbReference type="EMBL" id="CP042187">
    <property type="protein sequence ID" value="QDS69568.1"/>
    <property type="molecule type" value="Genomic_DNA"/>
</dbReference>
<dbReference type="OrthoDB" id="301415at2759"/>
<sequence length="794" mass="86631">MQLLSLHGLGHIALVFCWLSAFLNPVVAFFPTAWRQQHFGKNGISHEQQTAEAFEQLAQRYWPISALTRSMSNARVAIASANADVDKDWDHSAFHCDGENFDGAQARLTELRNQTIFFLRAGKTEEAQKALGSALHTLQDFYSHSNWIEMGNTEPHPDFGTGRKMFYADESNATCVACSSTLQKDKEGCPLCIPRVNSTIKLAHPVHVKNMNVMGTSTSMLTSGYAYGEDRPWNKTAGIPDFKCHHGGHIDNPWGAGVGFFLGMVRGDSIPGINKDSLDCGFSPHAHLHMAAVNVSIKATMKYVDEIKQQINDTQLRMLFGTGSTLAFAVDTTSILKPITATIKRHTIRIVEDDLHVPEEMEANRYVIRAFNSASHMPVTQTSDIEHFKFAINDLGGQAVQGRDACAGLSLSGILDTLKSLDEGTTLFLMAGAYPPDDALATEVLSLAYAKDITIHSYHYRGGCMNDFVRLRAAFKGRSVYDSFAAATGGFSYAKLLPQQQQSKFGQLDQRDEDLGRLHVDELSVNQSIDSTEGIEMNDTPSFFSRVRRSTQKKGDGTLLLKIADSFPTTSQRETYSFPIDTTISDIKIALVSNTTSIILIQPNGASLTLPDDTTKSFVSDSAAGIITSTDLENGHFITVARPALGTWKAIIQGKGEYNLNIYATTTLHLHSFSLSTLQGRGGHEGYYPISTASPAKAGDDVSMVAEVRGPFRAGSVRFEMRDAQGNIVLNPGLKAGSGKQGEAAQNLFFGNGKVGGGSYFRTVGGKHWVYCVGKDESGREFQRAWGEVLDAVG</sequence>
<evidence type="ECO:0000256" key="3">
    <source>
        <dbReference type="ARBA" id="ARBA00022729"/>
    </source>
</evidence>
<feature type="domain" description="VWA7 N-terminal" evidence="8">
    <location>
        <begin position="217"/>
        <end position="316"/>
    </location>
</feature>
<dbReference type="Pfam" id="PF25106">
    <property type="entry name" value="VWA_4"/>
    <property type="match status" value="1"/>
</dbReference>
<evidence type="ECO:0000256" key="5">
    <source>
        <dbReference type="SAM" id="SignalP"/>
    </source>
</evidence>
<comment type="subcellular location">
    <subcellularLocation>
        <location evidence="1">Secreted</location>
    </subcellularLocation>
</comment>
<evidence type="ECO:0000256" key="2">
    <source>
        <dbReference type="ARBA" id="ARBA00022525"/>
    </source>
</evidence>
<dbReference type="PANTHER" id="PTHR14905:SF7">
    <property type="entry name" value="VON WILLEBRAND FACTOR A DOMAIN-CONTAINING PROTEIN 7"/>
    <property type="match status" value="1"/>
</dbReference>
<protein>
    <submittedName>
        <fullName evidence="9">Uncharacterized protein</fullName>
    </submittedName>
</protein>
<evidence type="ECO:0000256" key="1">
    <source>
        <dbReference type="ARBA" id="ARBA00004613"/>
    </source>
</evidence>
<organism evidence="9 10">
    <name type="scientific">Venturia effusa</name>
    <dbReference type="NCBI Taxonomy" id="50376"/>
    <lineage>
        <taxon>Eukaryota</taxon>
        <taxon>Fungi</taxon>
        <taxon>Dikarya</taxon>
        <taxon>Ascomycota</taxon>
        <taxon>Pezizomycotina</taxon>
        <taxon>Dothideomycetes</taxon>
        <taxon>Pleosporomycetidae</taxon>
        <taxon>Venturiales</taxon>
        <taxon>Venturiaceae</taxon>
        <taxon>Venturia</taxon>
    </lineage>
</organism>
<keyword evidence="2" id="KW-0964">Secreted</keyword>
<dbReference type="PANTHER" id="PTHR14905">
    <property type="entry name" value="NG37"/>
    <property type="match status" value="1"/>
</dbReference>
<keyword evidence="3 5" id="KW-0732">Signal</keyword>
<evidence type="ECO:0000259" key="6">
    <source>
        <dbReference type="Pfam" id="PF23560"/>
    </source>
</evidence>